<reference evidence="1 2" key="1">
    <citation type="submission" date="2018-05" db="EMBL/GenBank/DDBJ databases">
        <title>Complete genome sequence of sponge-derived Streptomyces sp. HNM0039.</title>
        <authorList>
            <person name="Huang X."/>
            <person name="Zhou S."/>
        </authorList>
    </citation>
    <scope>NUCLEOTIDE SEQUENCE [LARGE SCALE GENOMIC DNA]</scope>
    <source>
        <strain evidence="1 2">HNM0039</strain>
    </source>
</reference>
<dbReference type="RefSeq" id="WP_017945933.1">
    <property type="nucleotide sequence ID" value="NZ_CP029188.1"/>
</dbReference>
<dbReference type="AlphaFoldDB" id="A0A2S1SPY3"/>
<proteinExistence type="predicted"/>
<dbReference type="KEGG" id="stir:DDW44_06465"/>
<keyword evidence="2" id="KW-1185">Reference proteome</keyword>
<dbReference type="OrthoDB" id="4563074at2"/>
<organism evidence="1 2">
    <name type="scientific">Streptomyces tirandamycinicus</name>
    <dbReference type="NCBI Taxonomy" id="2174846"/>
    <lineage>
        <taxon>Bacteria</taxon>
        <taxon>Bacillati</taxon>
        <taxon>Actinomycetota</taxon>
        <taxon>Actinomycetes</taxon>
        <taxon>Kitasatosporales</taxon>
        <taxon>Streptomycetaceae</taxon>
        <taxon>Streptomyces</taxon>
    </lineage>
</organism>
<dbReference type="EMBL" id="CP029188">
    <property type="protein sequence ID" value="AWI28468.1"/>
    <property type="molecule type" value="Genomic_DNA"/>
</dbReference>
<dbReference type="InterPro" id="IPR019239">
    <property type="entry name" value="VapB_antitoxin"/>
</dbReference>
<evidence type="ECO:0000313" key="1">
    <source>
        <dbReference type="EMBL" id="AWI28468.1"/>
    </source>
</evidence>
<gene>
    <name evidence="1" type="ORF">DDW44_06465</name>
</gene>
<dbReference type="Pfam" id="PF09957">
    <property type="entry name" value="VapB_antitoxin"/>
    <property type="match status" value="1"/>
</dbReference>
<sequence>MSVTTIDLDDDALEKAMRVAGGGTKKDVVNAALREYAERHERAALVAKHFHAAQQWDYEGWQQRRVEDKQGGV</sequence>
<name>A0A2S1SPY3_9ACTN</name>
<evidence type="ECO:0000313" key="2">
    <source>
        <dbReference type="Proteomes" id="UP000244900"/>
    </source>
</evidence>
<accession>A0A2S1SPY3</accession>
<dbReference type="Proteomes" id="UP000244900">
    <property type="component" value="Chromosome"/>
</dbReference>
<protein>
    <submittedName>
        <fullName evidence="1">Type II toxin-antitoxin system VapB family antitoxin</fullName>
    </submittedName>
</protein>